<feature type="non-terminal residue" evidence="2">
    <location>
        <position position="1"/>
    </location>
</feature>
<dbReference type="AlphaFoldDB" id="A0A061QQB1"/>
<name>A0A061QQB1_9CHLO</name>
<proteinExistence type="predicted"/>
<sequence>ANRTVLPAKYQSHSPKVETLFLAIWDILDDAEKLHLFAKKRVTSFADGSNQNDRKGVLRLPLGPDRPS</sequence>
<feature type="non-terminal residue" evidence="2">
    <location>
        <position position="68"/>
    </location>
</feature>
<reference evidence="2" key="1">
    <citation type="submission" date="2014-05" db="EMBL/GenBank/DDBJ databases">
        <title>The transcriptome of the halophilic microalga Tetraselmis sp. GSL018 isolated from the Great Salt Lake, Utah.</title>
        <authorList>
            <person name="Jinkerson R.E."/>
            <person name="D'Adamo S."/>
            <person name="Posewitz M.C."/>
        </authorList>
    </citation>
    <scope>NUCLEOTIDE SEQUENCE</scope>
    <source>
        <strain evidence="2">GSL018</strain>
    </source>
</reference>
<evidence type="ECO:0000313" key="2">
    <source>
        <dbReference type="EMBL" id="JAC61908.1"/>
    </source>
</evidence>
<protein>
    <submittedName>
        <fullName evidence="2">Uncharacterized protein</fullName>
    </submittedName>
</protein>
<feature type="region of interest" description="Disordered" evidence="1">
    <location>
        <begin position="46"/>
        <end position="68"/>
    </location>
</feature>
<gene>
    <name evidence="2" type="ORF">TSPGSL018_24824</name>
</gene>
<evidence type="ECO:0000256" key="1">
    <source>
        <dbReference type="SAM" id="MobiDB-lite"/>
    </source>
</evidence>
<organism evidence="2">
    <name type="scientific">Tetraselmis sp. GSL018</name>
    <dbReference type="NCBI Taxonomy" id="582737"/>
    <lineage>
        <taxon>Eukaryota</taxon>
        <taxon>Viridiplantae</taxon>
        <taxon>Chlorophyta</taxon>
        <taxon>core chlorophytes</taxon>
        <taxon>Chlorodendrophyceae</taxon>
        <taxon>Chlorodendrales</taxon>
        <taxon>Chlorodendraceae</taxon>
        <taxon>Tetraselmis</taxon>
    </lineage>
</organism>
<accession>A0A061QQB1</accession>
<dbReference type="EMBL" id="GBEZ01025145">
    <property type="protein sequence ID" value="JAC61908.1"/>
    <property type="molecule type" value="Transcribed_RNA"/>
</dbReference>